<proteinExistence type="predicted"/>
<dbReference type="Pfam" id="PF22936">
    <property type="entry name" value="Pol_BBD"/>
    <property type="match status" value="1"/>
</dbReference>
<evidence type="ECO:0000256" key="1">
    <source>
        <dbReference type="SAM" id="MobiDB-lite"/>
    </source>
</evidence>
<dbReference type="InterPro" id="IPR054722">
    <property type="entry name" value="PolX-like_BBD"/>
</dbReference>
<feature type="domain" description="Retrovirus-related Pol polyprotein from transposon TNT 1-94-like beta-barrel" evidence="2">
    <location>
        <begin position="355"/>
        <end position="426"/>
    </location>
</feature>
<gene>
    <name evidence="3" type="ORF">Tci_123180</name>
</gene>
<evidence type="ECO:0000313" key="3">
    <source>
        <dbReference type="EMBL" id="GEV51203.1"/>
    </source>
</evidence>
<sequence>MFKVDSLKVMRAMLETIKLQKQGVKDSKWCKDKILLAQAGVVLNEEQHDFLADNLEKTDDYEDLQLQATENFKADHVDAYDSDCDDEAITNAIFMEMSHIGSLNDDTVEPRYDFDIYSEVVPKVVEKNDLLKSVTSHLTTNKIIVKCTKVLAPERVSSTNASGLKPRSNTKNDMIPQPSSKRTKNKVEAHHRKFKSSANKNNHMSDCNANVKNVALSKNFNTICLSCNEYLFSANHDAFVVKYLKKMQKCKVSKSVKQKGKSEWKRTRRIFTSVGLRWKPTGRMFNIEGKICPIIKTSPSTIVPLGNRHYVIRIPIVAPNAKTRIRYSVAKNSLIRAHINSYGHPFNPPNCIVLWYLDSECSKHITGRRDKLINFVSKFIRTVCFGNDHFAAIMGYGDLQMGNILILRVYYIEGLGHNLFFDGQFCDSNPGVAF</sequence>
<organism evidence="3">
    <name type="scientific">Tanacetum cinerariifolium</name>
    <name type="common">Dalmatian daisy</name>
    <name type="synonym">Chrysanthemum cinerariifolium</name>
    <dbReference type="NCBI Taxonomy" id="118510"/>
    <lineage>
        <taxon>Eukaryota</taxon>
        <taxon>Viridiplantae</taxon>
        <taxon>Streptophyta</taxon>
        <taxon>Embryophyta</taxon>
        <taxon>Tracheophyta</taxon>
        <taxon>Spermatophyta</taxon>
        <taxon>Magnoliopsida</taxon>
        <taxon>eudicotyledons</taxon>
        <taxon>Gunneridae</taxon>
        <taxon>Pentapetalae</taxon>
        <taxon>asterids</taxon>
        <taxon>campanulids</taxon>
        <taxon>Asterales</taxon>
        <taxon>Asteraceae</taxon>
        <taxon>Asteroideae</taxon>
        <taxon>Anthemideae</taxon>
        <taxon>Anthemidinae</taxon>
        <taxon>Tanacetum</taxon>
    </lineage>
</organism>
<protein>
    <submittedName>
        <fullName evidence="3">Integrase, catalytic region, zinc finger, CCHC-type, peptidase aspartic, catalytic</fullName>
    </submittedName>
</protein>
<evidence type="ECO:0000259" key="2">
    <source>
        <dbReference type="Pfam" id="PF22936"/>
    </source>
</evidence>
<dbReference type="AlphaFoldDB" id="A0A699GNG9"/>
<comment type="caution">
    <text evidence="3">The sequence shown here is derived from an EMBL/GenBank/DDBJ whole genome shotgun (WGS) entry which is preliminary data.</text>
</comment>
<feature type="compositionally biased region" description="Polar residues" evidence="1">
    <location>
        <begin position="158"/>
        <end position="180"/>
    </location>
</feature>
<reference evidence="3" key="1">
    <citation type="journal article" date="2019" name="Sci. Rep.">
        <title>Draft genome of Tanacetum cinerariifolium, the natural source of mosquito coil.</title>
        <authorList>
            <person name="Yamashiro T."/>
            <person name="Shiraishi A."/>
            <person name="Satake H."/>
            <person name="Nakayama K."/>
        </authorList>
    </citation>
    <scope>NUCLEOTIDE SEQUENCE</scope>
</reference>
<accession>A0A699GNG9</accession>
<name>A0A699GNG9_TANCI</name>
<feature type="region of interest" description="Disordered" evidence="1">
    <location>
        <begin position="158"/>
        <end position="188"/>
    </location>
</feature>
<dbReference type="EMBL" id="BKCJ010025694">
    <property type="protein sequence ID" value="GEV51203.1"/>
    <property type="molecule type" value="Genomic_DNA"/>
</dbReference>